<evidence type="ECO:0000256" key="17">
    <source>
        <dbReference type="ARBA" id="ARBA00049310"/>
    </source>
</evidence>
<comment type="subunit">
    <text evidence="15">Homodimer. Interacts with A1CF; form an mRNA editing complex. Interacts with RBM47; form an mRNA editing complex. Found in a complex with CELF2/CUGBP2 and A1CF. Interacts with HNRPAB. Interacts with SYNCRIP.</text>
</comment>
<dbReference type="PROSITE" id="PS00903">
    <property type="entry name" value="CYT_DCMP_DEAMINASES_1"/>
    <property type="match status" value="1"/>
</dbReference>
<accession>A0A7L4NFR8</accession>
<dbReference type="InterPro" id="IPR016193">
    <property type="entry name" value="Cytidine_deaminase-like"/>
</dbReference>
<evidence type="ECO:0000256" key="3">
    <source>
        <dbReference type="ARBA" id="ARBA00004496"/>
    </source>
</evidence>
<dbReference type="GO" id="GO:0016554">
    <property type="term" value="P:cytidine to uridine editing"/>
    <property type="evidence" value="ECO:0007669"/>
    <property type="project" value="TreeGrafter"/>
</dbReference>
<keyword evidence="10" id="KW-0378">Hydrolase</keyword>
<dbReference type="PANTHER" id="PTHR13857">
    <property type="entry name" value="MRNA EDITING ENZYME"/>
    <property type="match status" value="1"/>
</dbReference>
<dbReference type="GO" id="GO:0005737">
    <property type="term" value="C:cytoplasm"/>
    <property type="evidence" value="ECO:0007669"/>
    <property type="project" value="UniProtKB-SubCell"/>
</dbReference>
<evidence type="ECO:0000256" key="2">
    <source>
        <dbReference type="ARBA" id="ARBA00004123"/>
    </source>
</evidence>
<dbReference type="Gene3D" id="3.40.140.10">
    <property type="entry name" value="Cytidine Deaminase, domain 2"/>
    <property type="match status" value="1"/>
</dbReference>
<evidence type="ECO:0000256" key="13">
    <source>
        <dbReference type="ARBA" id="ARBA00031639"/>
    </source>
</evidence>
<evidence type="ECO:0000256" key="9">
    <source>
        <dbReference type="ARBA" id="ARBA00022723"/>
    </source>
</evidence>
<evidence type="ECO:0000256" key="10">
    <source>
        <dbReference type="ARBA" id="ARBA00022801"/>
    </source>
</evidence>
<keyword evidence="9" id="KW-0479">Metal-binding</keyword>
<evidence type="ECO:0000256" key="14">
    <source>
        <dbReference type="ARBA" id="ARBA00045552"/>
    </source>
</evidence>
<evidence type="ECO:0000256" key="6">
    <source>
        <dbReference type="ARBA" id="ARBA00014786"/>
    </source>
</evidence>
<proteinExistence type="inferred from homology"/>
<dbReference type="InterPro" id="IPR041547">
    <property type="entry name" value="APOBEC1"/>
</dbReference>
<dbReference type="SUPFAM" id="SSF53927">
    <property type="entry name" value="Cytidine deaminase-like"/>
    <property type="match status" value="1"/>
</dbReference>
<sequence>RWKIQPNDFQSNYLPDQHPKVVYLLYELRWSNGTIWRNWCSNSVYQHAEINFLENRFKAMPLVSCSITWFLSTSPCGKCSRRILEFLRAHPNVTLEIHAAKLFKHLDVRNRQGIRDLARRGVVLRIMDLADYHYCWKTFVAY</sequence>
<evidence type="ECO:0000256" key="4">
    <source>
        <dbReference type="ARBA" id="ARBA00006576"/>
    </source>
</evidence>
<comment type="function">
    <text evidence="14">Cytidine deaminase catalyzing the cytidine to uridine postranscriptional editing of a variety of mRNAs. Form complexes with cofactors that confer differential editing activity and selectivity. Responsible for the postranscriptional editing of a CAA codon for Gln to a UAA codon for stop in the apolipoprotein B mRNA. Also involved in CGA (Arg) to UGA (Stop) editing in the NF1 mRNA. May also play a role in the epigenetic regulation of gene expression by participating in DNA demethylation.</text>
</comment>
<evidence type="ECO:0000313" key="20">
    <source>
        <dbReference type="Proteomes" id="UP000586704"/>
    </source>
</evidence>
<keyword evidence="7" id="KW-0963">Cytoplasm</keyword>
<feature type="domain" description="CMP/dCMP-type deaminase" evidence="18">
    <location>
        <begin position="1"/>
        <end position="117"/>
    </location>
</feature>
<dbReference type="OrthoDB" id="5956704at2759"/>
<evidence type="ECO:0000313" key="19">
    <source>
        <dbReference type="EMBL" id="NXY88342.1"/>
    </source>
</evidence>
<keyword evidence="20" id="KW-1185">Reference proteome</keyword>
<dbReference type="PANTHER" id="PTHR13857:SF26">
    <property type="entry name" value="C-U-EDITING ENZYME APOBEC-1"/>
    <property type="match status" value="1"/>
</dbReference>
<evidence type="ECO:0000256" key="11">
    <source>
        <dbReference type="ARBA" id="ARBA00022833"/>
    </source>
</evidence>
<evidence type="ECO:0000256" key="8">
    <source>
        <dbReference type="ARBA" id="ARBA00022664"/>
    </source>
</evidence>
<dbReference type="InterPro" id="IPR016192">
    <property type="entry name" value="APOBEC/CMP_deaminase_Zn-bd"/>
</dbReference>
<keyword evidence="11" id="KW-0862">Zinc</keyword>
<organism evidence="19 20">
    <name type="scientific">Ceyx cyanopectus</name>
    <name type="common">Indigo-banded kingfisher</name>
    <dbReference type="NCBI Taxonomy" id="390723"/>
    <lineage>
        <taxon>Eukaryota</taxon>
        <taxon>Metazoa</taxon>
        <taxon>Chordata</taxon>
        <taxon>Craniata</taxon>
        <taxon>Vertebrata</taxon>
        <taxon>Euteleostomi</taxon>
        <taxon>Archelosauria</taxon>
        <taxon>Archosauria</taxon>
        <taxon>Dinosauria</taxon>
        <taxon>Saurischia</taxon>
        <taxon>Theropoda</taxon>
        <taxon>Coelurosauria</taxon>
        <taxon>Aves</taxon>
        <taxon>Neognathae</taxon>
        <taxon>Neoaves</taxon>
        <taxon>Telluraves</taxon>
        <taxon>Coraciimorphae</taxon>
        <taxon>Coraciiformes</taxon>
        <taxon>Alcedinidae</taxon>
        <taxon>Ceyx</taxon>
    </lineage>
</organism>
<dbReference type="PROSITE" id="PS51747">
    <property type="entry name" value="CYT_DCMP_DEAMINASES_2"/>
    <property type="match status" value="1"/>
</dbReference>
<evidence type="ECO:0000256" key="5">
    <source>
        <dbReference type="ARBA" id="ARBA00012742"/>
    </source>
</evidence>
<evidence type="ECO:0000256" key="12">
    <source>
        <dbReference type="ARBA" id="ARBA00023242"/>
    </source>
</evidence>
<comment type="similarity">
    <text evidence="4">Belongs to the cytidine and deoxycytidylate deaminase family.</text>
</comment>
<dbReference type="GO" id="GO:0005634">
    <property type="term" value="C:nucleus"/>
    <property type="evidence" value="ECO:0007669"/>
    <property type="project" value="UniProtKB-SubCell"/>
</dbReference>
<comment type="caution">
    <text evidence="19">The sequence shown here is derived from an EMBL/GenBank/DDBJ whole genome shotgun (WGS) entry which is preliminary data.</text>
</comment>
<gene>
    <name evidence="19" type="primary">Apobec1_0</name>
    <name evidence="19" type="ORF">CEYCYA_R03235</name>
</gene>
<keyword evidence="8" id="KW-0507">mRNA processing</keyword>
<dbReference type="Proteomes" id="UP000586704">
    <property type="component" value="Unassembled WGS sequence"/>
</dbReference>
<comment type="catalytic activity">
    <reaction evidence="16">
        <text>a cytidine in mRNA + H2O + H(+) = a uridine in mRNA + NH4(+)</text>
        <dbReference type="Rhea" id="RHEA:74355"/>
        <dbReference type="Rhea" id="RHEA-COMP:14658"/>
        <dbReference type="Rhea" id="RHEA-COMP:15145"/>
        <dbReference type="ChEBI" id="CHEBI:15377"/>
        <dbReference type="ChEBI" id="CHEBI:15378"/>
        <dbReference type="ChEBI" id="CHEBI:28938"/>
        <dbReference type="ChEBI" id="CHEBI:65315"/>
        <dbReference type="ChEBI" id="CHEBI:82748"/>
    </reaction>
    <physiologicalReaction direction="left-to-right" evidence="16">
        <dbReference type="Rhea" id="RHEA:74356"/>
    </physiologicalReaction>
</comment>
<evidence type="ECO:0000256" key="1">
    <source>
        <dbReference type="ARBA" id="ARBA00001947"/>
    </source>
</evidence>
<dbReference type="GO" id="GO:0003723">
    <property type="term" value="F:RNA binding"/>
    <property type="evidence" value="ECO:0007669"/>
    <property type="project" value="TreeGrafter"/>
</dbReference>
<comment type="cofactor">
    <cofactor evidence="1">
        <name>Zn(2+)</name>
        <dbReference type="ChEBI" id="CHEBI:29105"/>
    </cofactor>
</comment>
<dbReference type="EMBL" id="VYZU01063654">
    <property type="protein sequence ID" value="NXY88342.1"/>
    <property type="molecule type" value="Genomic_DNA"/>
</dbReference>
<comment type="catalytic activity">
    <reaction evidence="17">
        <text>cytidine(6666) in apoB mRNA + H2O + H(+) = uridine(6666) in apoB mRNA + NH4(+)</text>
        <dbReference type="Rhea" id="RHEA:21772"/>
        <dbReference type="Rhea" id="RHEA-COMP:13888"/>
        <dbReference type="Rhea" id="RHEA-COMP:13889"/>
        <dbReference type="ChEBI" id="CHEBI:15377"/>
        <dbReference type="ChEBI" id="CHEBI:15378"/>
        <dbReference type="ChEBI" id="CHEBI:28938"/>
        <dbReference type="ChEBI" id="CHEBI:65315"/>
        <dbReference type="ChEBI" id="CHEBI:82748"/>
        <dbReference type="EC" id="3.5.4.36"/>
    </reaction>
    <physiologicalReaction direction="left-to-right" evidence="17">
        <dbReference type="Rhea" id="RHEA:21773"/>
    </physiologicalReaction>
</comment>
<dbReference type="AlphaFoldDB" id="A0A7L4NFR8"/>
<feature type="non-terminal residue" evidence="19">
    <location>
        <position position="142"/>
    </location>
</feature>
<dbReference type="InterPro" id="IPR002125">
    <property type="entry name" value="CMP_dCMP_dom"/>
</dbReference>
<dbReference type="CDD" id="cd01283">
    <property type="entry name" value="cytidine_deaminase"/>
    <property type="match status" value="1"/>
</dbReference>
<comment type="subcellular location">
    <subcellularLocation>
        <location evidence="3">Cytoplasm</location>
    </subcellularLocation>
    <subcellularLocation>
        <location evidence="2">Nucleus</location>
    </subcellularLocation>
</comment>
<evidence type="ECO:0000256" key="15">
    <source>
        <dbReference type="ARBA" id="ARBA00046509"/>
    </source>
</evidence>
<dbReference type="InterPro" id="IPR050610">
    <property type="entry name" value="APOBEC_Cyt_Deaminase"/>
</dbReference>
<evidence type="ECO:0000259" key="18">
    <source>
        <dbReference type="PROSITE" id="PS51747"/>
    </source>
</evidence>
<evidence type="ECO:0000256" key="7">
    <source>
        <dbReference type="ARBA" id="ARBA00022490"/>
    </source>
</evidence>
<dbReference type="GO" id="GO:0008270">
    <property type="term" value="F:zinc ion binding"/>
    <property type="evidence" value="ECO:0007669"/>
    <property type="project" value="InterPro"/>
</dbReference>
<feature type="non-terminal residue" evidence="19">
    <location>
        <position position="1"/>
    </location>
</feature>
<dbReference type="GO" id="GO:0006397">
    <property type="term" value="P:mRNA processing"/>
    <property type="evidence" value="ECO:0007669"/>
    <property type="project" value="UniProtKB-KW"/>
</dbReference>
<dbReference type="EC" id="3.5.4.36" evidence="5"/>
<dbReference type="Pfam" id="PF18774">
    <property type="entry name" value="APOBEC4_like"/>
    <property type="match status" value="1"/>
</dbReference>
<keyword evidence="12" id="KW-0539">Nucleus</keyword>
<protein>
    <recommendedName>
        <fullName evidence="6">C-&gt;U-editing enzyme APOBEC-1</fullName>
        <ecNumber evidence="5">3.5.4.36</ecNumber>
    </recommendedName>
    <alternativeName>
        <fullName evidence="13">mRNA(cytosine(6666)) deaminase 1</fullName>
    </alternativeName>
</protein>
<name>A0A7L4NFR8_9AVES</name>
<dbReference type="GO" id="GO:0004126">
    <property type="term" value="F:cytidine deaminase activity"/>
    <property type="evidence" value="ECO:0007669"/>
    <property type="project" value="TreeGrafter"/>
</dbReference>
<reference evidence="19 20" key="1">
    <citation type="submission" date="2020-02" db="EMBL/GenBank/DDBJ databases">
        <title>Bird 10,000 Genomes (B10K) Project - Family phase.</title>
        <authorList>
            <person name="Zhang G."/>
        </authorList>
    </citation>
    <scope>NUCLEOTIDE SEQUENCE [LARGE SCALE GENOMIC DNA]</scope>
    <source>
        <strain evidence="19">B10K-DU-013-51</strain>
        <tissue evidence="19">Mixed tissue sample</tissue>
    </source>
</reference>
<evidence type="ECO:0000256" key="16">
    <source>
        <dbReference type="ARBA" id="ARBA00049034"/>
    </source>
</evidence>